<dbReference type="InterPro" id="IPR050204">
    <property type="entry name" value="AraC_XylS_family_regulators"/>
</dbReference>
<dbReference type="SMART" id="SM00342">
    <property type="entry name" value="HTH_ARAC"/>
    <property type="match status" value="1"/>
</dbReference>
<organism evidence="5 6">
    <name type="scientific">Lysobacter panacisoli</name>
    <dbReference type="NCBI Taxonomy" id="1255263"/>
    <lineage>
        <taxon>Bacteria</taxon>
        <taxon>Pseudomonadati</taxon>
        <taxon>Pseudomonadota</taxon>
        <taxon>Gammaproteobacteria</taxon>
        <taxon>Lysobacterales</taxon>
        <taxon>Lysobacteraceae</taxon>
        <taxon>Lysobacter</taxon>
    </lineage>
</organism>
<keyword evidence="2" id="KW-0238">DNA-binding</keyword>
<dbReference type="InterPro" id="IPR046532">
    <property type="entry name" value="DUF6597"/>
</dbReference>
<protein>
    <recommendedName>
        <fullName evidence="4">HTH araC/xylS-type domain-containing protein</fullName>
    </recommendedName>
</protein>
<comment type="caution">
    <text evidence="5">The sequence shown here is derived from an EMBL/GenBank/DDBJ whole genome shotgun (WGS) entry which is preliminary data.</text>
</comment>
<dbReference type="PROSITE" id="PS01124">
    <property type="entry name" value="HTH_ARAC_FAMILY_2"/>
    <property type="match status" value="1"/>
</dbReference>
<accession>A0ABP9L163</accession>
<evidence type="ECO:0000256" key="1">
    <source>
        <dbReference type="ARBA" id="ARBA00023015"/>
    </source>
</evidence>
<gene>
    <name evidence="5" type="ORF">GCM10025759_03260</name>
</gene>
<sequence>MSLHRPVAALRPFVEALWASDGAPSPATREHVLPCGTMHLAIRLDATSLRLYRNDDDAIGERLAAAVVAGARTRFYTKLAQPTASVGVMLRAGAARALLGCDADVLAGRHVALCDIWSAGEVERLQERLSEAADASARIDVLQSALLARLRPIHAMHPAIAQALQSLGEGEAVRTAVAVSGCSHRHFIARFRAATGLAPKEYARVRRLRRALRGLSQGHALGDVALDAGYADQAHLQREFRAMCGMTPREYRRAGARAQVHVAAVNFVQDRSGAPA</sequence>
<dbReference type="InterPro" id="IPR009057">
    <property type="entry name" value="Homeodomain-like_sf"/>
</dbReference>
<dbReference type="Gene3D" id="1.10.10.60">
    <property type="entry name" value="Homeodomain-like"/>
    <property type="match status" value="1"/>
</dbReference>
<evidence type="ECO:0000313" key="6">
    <source>
        <dbReference type="Proteomes" id="UP001501083"/>
    </source>
</evidence>
<proteinExistence type="predicted"/>
<dbReference type="PANTHER" id="PTHR46796:SF15">
    <property type="entry name" value="BLL1074 PROTEIN"/>
    <property type="match status" value="1"/>
</dbReference>
<dbReference type="InterPro" id="IPR018062">
    <property type="entry name" value="HTH_AraC-typ_CS"/>
</dbReference>
<dbReference type="Proteomes" id="UP001501083">
    <property type="component" value="Unassembled WGS sequence"/>
</dbReference>
<keyword evidence="3" id="KW-0804">Transcription</keyword>
<dbReference type="SUPFAM" id="SSF46689">
    <property type="entry name" value="Homeodomain-like"/>
    <property type="match status" value="1"/>
</dbReference>
<dbReference type="Pfam" id="PF20240">
    <property type="entry name" value="DUF6597"/>
    <property type="match status" value="1"/>
</dbReference>
<dbReference type="RefSeq" id="WP_158983117.1">
    <property type="nucleotide sequence ID" value="NZ_BAABKY010000001.1"/>
</dbReference>
<dbReference type="Pfam" id="PF12833">
    <property type="entry name" value="HTH_18"/>
    <property type="match status" value="1"/>
</dbReference>
<evidence type="ECO:0000256" key="2">
    <source>
        <dbReference type="ARBA" id="ARBA00023125"/>
    </source>
</evidence>
<evidence type="ECO:0000259" key="4">
    <source>
        <dbReference type="PROSITE" id="PS01124"/>
    </source>
</evidence>
<dbReference type="PANTHER" id="PTHR46796">
    <property type="entry name" value="HTH-TYPE TRANSCRIPTIONAL ACTIVATOR RHAS-RELATED"/>
    <property type="match status" value="1"/>
</dbReference>
<dbReference type="InterPro" id="IPR018060">
    <property type="entry name" value="HTH_AraC"/>
</dbReference>
<feature type="domain" description="HTH araC/xylS-type" evidence="4">
    <location>
        <begin position="157"/>
        <end position="254"/>
    </location>
</feature>
<keyword evidence="6" id="KW-1185">Reference proteome</keyword>
<reference evidence="6" key="1">
    <citation type="journal article" date="2019" name="Int. J. Syst. Evol. Microbiol.">
        <title>The Global Catalogue of Microorganisms (GCM) 10K type strain sequencing project: providing services to taxonomists for standard genome sequencing and annotation.</title>
        <authorList>
            <consortium name="The Broad Institute Genomics Platform"/>
            <consortium name="The Broad Institute Genome Sequencing Center for Infectious Disease"/>
            <person name="Wu L."/>
            <person name="Ma J."/>
        </authorList>
    </citation>
    <scope>NUCLEOTIDE SEQUENCE [LARGE SCALE GENOMIC DNA]</scope>
    <source>
        <strain evidence="6">JCM 19212</strain>
    </source>
</reference>
<dbReference type="PROSITE" id="PS00041">
    <property type="entry name" value="HTH_ARAC_FAMILY_1"/>
    <property type="match status" value="1"/>
</dbReference>
<evidence type="ECO:0000256" key="3">
    <source>
        <dbReference type="ARBA" id="ARBA00023163"/>
    </source>
</evidence>
<evidence type="ECO:0000313" key="5">
    <source>
        <dbReference type="EMBL" id="GAA5067963.1"/>
    </source>
</evidence>
<dbReference type="EMBL" id="BAABKY010000001">
    <property type="protein sequence ID" value="GAA5067963.1"/>
    <property type="molecule type" value="Genomic_DNA"/>
</dbReference>
<keyword evidence="1" id="KW-0805">Transcription regulation</keyword>
<name>A0ABP9L163_9GAMM</name>